<comment type="caution">
    <text evidence="2">The sequence shown here is derived from an EMBL/GenBank/DDBJ whole genome shotgun (WGS) entry which is preliminary data.</text>
</comment>
<evidence type="ECO:0000313" key="2">
    <source>
        <dbReference type="EMBL" id="KAK7269989.1"/>
    </source>
</evidence>
<accession>A0AAN9F729</accession>
<evidence type="ECO:0000259" key="1">
    <source>
        <dbReference type="Pfam" id="PF08387"/>
    </source>
</evidence>
<dbReference type="Proteomes" id="UP001372338">
    <property type="component" value="Unassembled WGS sequence"/>
</dbReference>
<proteinExistence type="predicted"/>
<sequence length="114" mass="12759">MRGGVSLPKDASLDPLPICFMEHLKKVAIYGLHGYSVEELLAIKFLLREATVLEELNVFSASLPKERVGKVRKQIFIPYSLIEIKILKTAVISCSRKLECMILGIAYGFVCFAK</sequence>
<evidence type="ECO:0000313" key="3">
    <source>
        <dbReference type="Proteomes" id="UP001372338"/>
    </source>
</evidence>
<dbReference type="InterPro" id="IPR006566">
    <property type="entry name" value="FBD"/>
</dbReference>
<dbReference type="AlphaFoldDB" id="A0AAN9F729"/>
<protein>
    <recommendedName>
        <fullName evidence="1">FBD domain-containing protein</fullName>
    </recommendedName>
</protein>
<reference evidence="2 3" key="1">
    <citation type="submission" date="2024-01" db="EMBL/GenBank/DDBJ databases">
        <title>The genomes of 5 underutilized Papilionoideae crops provide insights into root nodulation and disease resistanc.</title>
        <authorList>
            <person name="Yuan L."/>
        </authorList>
    </citation>
    <scope>NUCLEOTIDE SEQUENCE [LARGE SCALE GENOMIC DNA]</scope>
    <source>
        <strain evidence="2">ZHUSHIDOU_FW_LH</strain>
        <tissue evidence="2">Leaf</tissue>
    </source>
</reference>
<dbReference type="Pfam" id="PF08387">
    <property type="entry name" value="FBD"/>
    <property type="match status" value="1"/>
</dbReference>
<keyword evidence="3" id="KW-1185">Reference proteome</keyword>
<gene>
    <name evidence="2" type="ORF">RIF29_22827</name>
</gene>
<name>A0AAN9F729_CROPI</name>
<feature type="domain" description="FBD" evidence="1">
    <location>
        <begin position="17"/>
        <end position="56"/>
    </location>
</feature>
<dbReference type="EMBL" id="JAYWIO010000004">
    <property type="protein sequence ID" value="KAK7269989.1"/>
    <property type="molecule type" value="Genomic_DNA"/>
</dbReference>
<organism evidence="2 3">
    <name type="scientific">Crotalaria pallida</name>
    <name type="common">Smooth rattlebox</name>
    <name type="synonym">Crotalaria striata</name>
    <dbReference type="NCBI Taxonomy" id="3830"/>
    <lineage>
        <taxon>Eukaryota</taxon>
        <taxon>Viridiplantae</taxon>
        <taxon>Streptophyta</taxon>
        <taxon>Embryophyta</taxon>
        <taxon>Tracheophyta</taxon>
        <taxon>Spermatophyta</taxon>
        <taxon>Magnoliopsida</taxon>
        <taxon>eudicotyledons</taxon>
        <taxon>Gunneridae</taxon>
        <taxon>Pentapetalae</taxon>
        <taxon>rosids</taxon>
        <taxon>fabids</taxon>
        <taxon>Fabales</taxon>
        <taxon>Fabaceae</taxon>
        <taxon>Papilionoideae</taxon>
        <taxon>50 kb inversion clade</taxon>
        <taxon>genistoids sensu lato</taxon>
        <taxon>core genistoids</taxon>
        <taxon>Crotalarieae</taxon>
        <taxon>Crotalaria</taxon>
    </lineage>
</organism>